<dbReference type="InterPro" id="IPR050869">
    <property type="entry name" value="H3K4_H4K5_MeTrfase"/>
</dbReference>
<dbReference type="GO" id="GO:0008270">
    <property type="term" value="F:zinc ion binding"/>
    <property type="evidence" value="ECO:0007669"/>
    <property type="project" value="UniProtKB-KW"/>
</dbReference>
<evidence type="ECO:0000256" key="1">
    <source>
        <dbReference type="ARBA" id="ARBA00022723"/>
    </source>
</evidence>
<dbReference type="PROSITE" id="PS01360">
    <property type="entry name" value="ZF_MYND_1"/>
    <property type="match status" value="1"/>
</dbReference>
<dbReference type="PANTHER" id="PTHR12197">
    <property type="entry name" value="HISTONE-LYSINE N-METHYLTRANSFERASE SMYD"/>
    <property type="match status" value="1"/>
</dbReference>
<dbReference type="Gene3D" id="2.170.270.10">
    <property type="entry name" value="SET domain"/>
    <property type="match status" value="1"/>
</dbReference>
<dbReference type="STRING" id="35570.A0A1I8NU13"/>
<dbReference type="AlphaFoldDB" id="A0A1I8NU13"/>
<dbReference type="SUPFAM" id="SSF144232">
    <property type="entry name" value="HIT/MYND zinc finger-like"/>
    <property type="match status" value="1"/>
</dbReference>
<dbReference type="Gene3D" id="6.10.140.2220">
    <property type="match status" value="1"/>
</dbReference>
<dbReference type="Gene3D" id="1.25.40.970">
    <property type="match status" value="1"/>
</dbReference>
<evidence type="ECO:0000313" key="6">
    <source>
        <dbReference type="EnsemblMetazoa" id="SCAU002010-PD"/>
    </source>
</evidence>
<proteinExistence type="predicted"/>
<evidence type="ECO:0000259" key="5">
    <source>
        <dbReference type="PROSITE" id="PS50865"/>
    </source>
</evidence>
<dbReference type="KEGG" id="scac:106082971"/>
<name>A0A1I8NU13_STOCA</name>
<dbReference type="Pfam" id="PF01753">
    <property type="entry name" value="zf-MYND"/>
    <property type="match status" value="1"/>
</dbReference>
<accession>A0A1I8NU13</accession>
<keyword evidence="7" id="KW-1185">Reference proteome</keyword>
<keyword evidence="3" id="KW-0862">Zinc</keyword>
<dbReference type="Proteomes" id="UP000095300">
    <property type="component" value="Unassembled WGS sequence"/>
</dbReference>
<reference evidence="6" key="1">
    <citation type="submission" date="2020-05" db="UniProtKB">
        <authorList>
            <consortium name="EnsemblMetazoa"/>
        </authorList>
    </citation>
    <scope>IDENTIFICATION</scope>
    <source>
        <strain evidence="6">USDA</strain>
    </source>
</reference>
<protein>
    <recommendedName>
        <fullName evidence="5">MYND-type domain-containing protein</fullName>
    </recommendedName>
</protein>
<sequence>MPSNRRIFTPHLIRSLESLNFNYVPKDSYKTDVIKMKTNKTVKRGDRILSESPFVYALRSQYRKERCDNCLASAKVMKCSNCNYVYYCNRACQMEAWPLHRLECTFLKRIFPRSVPDAARMLCRIIIKLNNGGDMEKGYYTATCFRKFRDLMSHYQEIKHDPRRLEHLESLHAVLCEMMQDTASVPNQSELLTIYGRLITNGFNILDAEMNSIATAIFLGVSVTDHSCKPNAVATFEGTTLHIQATEDIDIDRDCLDWSKIFISYIELLNTSELRRKQLKENYYFLCTCSKCIDPQETMEMEAACCPNRKCKAFVDINLNNCTACDAGISPRHRKGFTEAMELSKHQLNNMKDVAYLDVCKFLLNKQEEFLHPLNCWYVKTLDAAFEAAIDVGKWKEALEYGKKLLPGFRRYYGDWNPLLGLLYLKLAKIQHHESYIKECIENFQEARKILEVTHGKEHSLIQNQLKPLLVQALAETTD</sequence>
<gene>
    <name evidence="6" type="primary">106082971</name>
</gene>
<evidence type="ECO:0000256" key="4">
    <source>
        <dbReference type="PROSITE-ProRule" id="PRU00134"/>
    </source>
</evidence>
<organism evidence="6 7">
    <name type="scientific">Stomoxys calcitrans</name>
    <name type="common">Stable fly</name>
    <name type="synonym">Conops calcitrans</name>
    <dbReference type="NCBI Taxonomy" id="35570"/>
    <lineage>
        <taxon>Eukaryota</taxon>
        <taxon>Metazoa</taxon>
        <taxon>Ecdysozoa</taxon>
        <taxon>Arthropoda</taxon>
        <taxon>Hexapoda</taxon>
        <taxon>Insecta</taxon>
        <taxon>Pterygota</taxon>
        <taxon>Neoptera</taxon>
        <taxon>Endopterygota</taxon>
        <taxon>Diptera</taxon>
        <taxon>Brachycera</taxon>
        <taxon>Muscomorpha</taxon>
        <taxon>Muscoidea</taxon>
        <taxon>Muscidae</taxon>
        <taxon>Stomoxys</taxon>
    </lineage>
</organism>
<dbReference type="Gene3D" id="1.25.40.10">
    <property type="entry name" value="Tetratricopeptide repeat domain"/>
    <property type="match status" value="1"/>
</dbReference>
<dbReference type="OrthoDB" id="265717at2759"/>
<feature type="domain" description="MYND-type" evidence="5">
    <location>
        <begin position="67"/>
        <end position="104"/>
    </location>
</feature>
<dbReference type="VEuPathDB" id="VectorBase:SCAU002010"/>
<dbReference type="Gene3D" id="1.10.220.160">
    <property type="match status" value="1"/>
</dbReference>
<dbReference type="InterPro" id="IPR046341">
    <property type="entry name" value="SET_dom_sf"/>
</dbReference>
<evidence type="ECO:0000256" key="3">
    <source>
        <dbReference type="ARBA" id="ARBA00022833"/>
    </source>
</evidence>
<dbReference type="GO" id="GO:0005634">
    <property type="term" value="C:nucleus"/>
    <property type="evidence" value="ECO:0007669"/>
    <property type="project" value="TreeGrafter"/>
</dbReference>
<keyword evidence="1" id="KW-0479">Metal-binding</keyword>
<dbReference type="EnsemblMetazoa" id="SCAU002010-RD">
    <property type="protein sequence ID" value="SCAU002010-PD"/>
    <property type="gene ID" value="SCAU002010"/>
</dbReference>
<evidence type="ECO:0000313" key="7">
    <source>
        <dbReference type="Proteomes" id="UP000095300"/>
    </source>
</evidence>
<dbReference type="PANTHER" id="PTHR12197:SF251">
    <property type="entry name" value="EG:BACR7C10.4 PROTEIN"/>
    <property type="match status" value="1"/>
</dbReference>
<keyword evidence="2 4" id="KW-0863">Zinc-finger</keyword>
<evidence type="ECO:0000256" key="2">
    <source>
        <dbReference type="ARBA" id="ARBA00022771"/>
    </source>
</evidence>
<dbReference type="PROSITE" id="PS50865">
    <property type="entry name" value="ZF_MYND_2"/>
    <property type="match status" value="1"/>
</dbReference>
<dbReference type="SUPFAM" id="SSF82199">
    <property type="entry name" value="SET domain"/>
    <property type="match status" value="1"/>
</dbReference>
<dbReference type="InterPro" id="IPR011990">
    <property type="entry name" value="TPR-like_helical_dom_sf"/>
</dbReference>
<dbReference type="InterPro" id="IPR002893">
    <property type="entry name" value="Znf_MYND"/>
</dbReference>